<evidence type="ECO:0000313" key="2">
    <source>
        <dbReference type="Proteomes" id="UP000030993"/>
    </source>
</evidence>
<keyword evidence="2" id="KW-1185">Reference proteome</keyword>
<sequence length="79" mass="8429">MSGKKSGTAEAAPSNIIFLNMEYRRKSSGEALLLAGKATEVQIKSHIALIPRSKGSTYFASYTGSADICTADDFIIVDI</sequence>
<name>A0A0B2JY20_9FIRM</name>
<evidence type="ECO:0000313" key="1">
    <source>
        <dbReference type="EMBL" id="KHM51551.1"/>
    </source>
</evidence>
<dbReference type="EMBL" id="JSCE01000186">
    <property type="protein sequence ID" value="KHM51551.1"/>
    <property type="molecule type" value="Genomic_DNA"/>
</dbReference>
<proteinExistence type="predicted"/>
<dbReference type="Proteomes" id="UP000030993">
    <property type="component" value="Unassembled WGS sequence"/>
</dbReference>
<reference evidence="1 2" key="1">
    <citation type="journal article" date="2013" name="PLoS ONE">
        <title>Identification and characterization of three novel lipases belonging to families II and V from Anaerovibrio lipolyticus 5ST.</title>
        <authorList>
            <person name="Prive F."/>
            <person name="Kaderbhai N.N."/>
            <person name="Girdwood S."/>
            <person name="Worgan H.J."/>
            <person name="Pinloche E."/>
            <person name="Scollan N.D."/>
            <person name="Huws S.A."/>
            <person name="Newbold C.J."/>
        </authorList>
    </citation>
    <scope>NUCLEOTIDE SEQUENCE [LARGE SCALE GENOMIC DNA]</scope>
    <source>
        <strain evidence="1 2">5S</strain>
    </source>
</reference>
<organism evidence="1 2">
    <name type="scientific">Anaerovibrio lipolyticus</name>
    <dbReference type="NCBI Taxonomy" id="82374"/>
    <lineage>
        <taxon>Bacteria</taxon>
        <taxon>Bacillati</taxon>
        <taxon>Bacillota</taxon>
        <taxon>Negativicutes</taxon>
        <taxon>Selenomonadales</taxon>
        <taxon>Selenomonadaceae</taxon>
        <taxon>Anaerovibrio</taxon>
    </lineage>
</organism>
<dbReference type="STRING" id="82374.NZ47_09665"/>
<dbReference type="RefSeq" id="WP_039209862.1">
    <property type="nucleotide sequence ID" value="NZ_JSCE01000186.1"/>
</dbReference>
<protein>
    <submittedName>
        <fullName evidence="1">Uncharacterized protein</fullName>
    </submittedName>
</protein>
<accession>A0A0B2JY20</accession>
<gene>
    <name evidence="1" type="ORF">NZ47_09665</name>
</gene>
<comment type="caution">
    <text evidence="1">The sequence shown here is derived from an EMBL/GenBank/DDBJ whole genome shotgun (WGS) entry which is preliminary data.</text>
</comment>
<dbReference type="AlphaFoldDB" id="A0A0B2JY20"/>